<dbReference type="GeneID" id="64408406"/>
<dbReference type="InterPro" id="IPR054344">
    <property type="entry name" value="TY-Chap_N"/>
</dbReference>
<sequence>MTGWREFDPALTQVLVELPDEAVLVVSGRGRLVQFLRGGDRMAVEVSNDSPGDEPRLRDRQWRLADEWAGLWRRDFPRPAGQREAAVIVAETGHVLRNVWGWTGLDGFRYESWVEITRKVFGFFPRSEERRIRWPGLGLPERLHPDRMDE</sequence>
<dbReference type="RefSeq" id="WP_061788106.1">
    <property type="nucleotide sequence ID" value="NZ_CAUVFS010000016.1"/>
</dbReference>
<name>A0A3S4Y9H0_9ACTN</name>
<dbReference type="AlphaFoldDB" id="A0A3S4Y9H0"/>
<dbReference type="EMBL" id="LR134406">
    <property type="protein sequence ID" value="VEH71680.1"/>
    <property type="molecule type" value="Genomic_DNA"/>
</dbReference>
<accession>A0A3S4Y9H0</accession>
<evidence type="ECO:0000313" key="3">
    <source>
        <dbReference type="Proteomes" id="UP000273044"/>
    </source>
</evidence>
<evidence type="ECO:0000259" key="1">
    <source>
        <dbReference type="Pfam" id="PF22552"/>
    </source>
</evidence>
<dbReference type="Proteomes" id="UP000273044">
    <property type="component" value="Chromosome"/>
</dbReference>
<keyword evidence="3" id="KW-1185">Reference proteome</keyword>
<evidence type="ECO:0000313" key="2">
    <source>
        <dbReference type="EMBL" id="VEH71680.1"/>
    </source>
</evidence>
<proteinExistence type="predicted"/>
<reference evidence="2 3" key="1">
    <citation type="submission" date="2018-12" db="EMBL/GenBank/DDBJ databases">
        <authorList>
            <consortium name="Pathogen Informatics"/>
        </authorList>
    </citation>
    <scope>NUCLEOTIDE SEQUENCE [LARGE SCALE GENOMIC DNA]</scope>
    <source>
        <strain evidence="2 3">NCTC12967</strain>
    </source>
</reference>
<feature type="domain" description="TY-Chap N-terminal" evidence="1">
    <location>
        <begin position="3"/>
        <end position="103"/>
    </location>
</feature>
<dbReference type="Pfam" id="PF22552">
    <property type="entry name" value="TY-Chap3"/>
    <property type="match status" value="1"/>
</dbReference>
<organism evidence="2 3">
    <name type="scientific">Arachnia propionica</name>
    <dbReference type="NCBI Taxonomy" id="1750"/>
    <lineage>
        <taxon>Bacteria</taxon>
        <taxon>Bacillati</taxon>
        <taxon>Actinomycetota</taxon>
        <taxon>Actinomycetes</taxon>
        <taxon>Propionibacteriales</taxon>
        <taxon>Propionibacteriaceae</taxon>
        <taxon>Arachnia</taxon>
    </lineage>
</organism>
<gene>
    <name evidence="2" type="ORF">NCTC12967_03007</name>
</gene>
<protein>
    <recommendedName>
        <fullName evidence="1">TY-Chap N-terminal domain-containing protein</fullName>
    </recommendedName>
</protein>